<protein>
    <recommendedName>
        <fullName evidence="1">Aminotransferase-like plant mobile domain-containing protein</fullName>
    </recommendedName>
</protein>
<sequence>MLPPLWMRAHGTTVKMGYDERYAPFHWRARLLGFVLQFKHKPLALVHSILTVLIDRWRPKTHSFHLSCGKITVTLEDWGMITTLPIEGRALTGRVEMKNSHDRVTAGLALGSPEQVPERCRTPDDGAVHKGLPVVSSHRGRVSRLSRNSASWMYLDFLKDWDAKYSQGSAGLVYLYHSLDDATQRTEEKFSMCGCAWSLSIWMSKRIPVGHPEKLAQRPWTNYGEDDDEAPYETVTYAWDMVSVYTAHRRFCARSSPTSLMV</sequence>
<organism evidence="2 3">
    <name type="scientific">Hordeum vulgare subsp. vulgare</name>
    <name type="common">Domesticated barley</name>
    <dbReference type="NCBI Taxonomy" id="112509"/>
    <lineage>
        <taxon>Eukaryota</taxon>
        <taxon>Viridiplantae</taxon>
        <taxon>Streptophyta</taxon>
        <taxon>Embryophyta</taxon>
        <taxon>Tracheophyta</taxon>
        <taxon>Spermatophyta</taxon>
        <taxon>Magnoliopsida</taxon>
        <taxon>Liliopsida</taxon>
        <taxon>Poales</taxon>
        <taxon>Poaceae</taxon>
        <taxon>BOP clade</taxon>
        <taxon>Pooideae</taxon>
        <taxon>Triticodae</taxon>
        <taxon>Triticeae</taxon>
        <taxon>Hordeinae</taxon>
        <taxon>Hordeum</taxon>
    </lineage>
</organism>
<dbReference type="Gramene" id="HORVU.MOREX.r2.2HG0154070.1">
    <property type="protein sequence ID" value="HORVU.MOREX.r2.2HG0154070.1"/>
    <property type="gene ID" value="HORVU.MOREX.r2.2HG0154070"/>
</dbReference>
<dbReference type="Gramene" id="HORVU.MOREX.r3.2HG0186030.1">
    <property type="protein sequence ID" value="HORVU.MOREX.r3.2HG0186030.1"/>
    <property type="gene ID" value="HORVU.MOREX.r3.2HG0186030"/>
</dbReference>
<dbReference type="InterPro" id="IPR019557">
    <property type="entry name" value="AminoTfrase-like_pln_mobile"/>
</dbReference>
<dbReference type="Proteomes" id="UP000011116">
    <property type="component" value="Chromosome 2H"/>
</dbReference>
<evidence type="ECO:0000313" key="3">
    <source>
        <dbReference type="Proteomes" id="UP000011116"/>
    </source>
</evidence>
<accession>A0A8I6XNH3</accession>
<dbReference type="InterPro" id="IPR044824">
    <property type="entry name" value="MAIN-like"/>
</dbReference>
<keyword evidence="3" id="KW-1185">Reference proteome</keyword>
<dbReference type="PANTHER" id="PTHR46033">
    <property type="entry name" value="PROTEIN MAIN-LIKE 2"/>
    <property type="match status" value="1"/>
</dbReference>
<proteinExistence type="predicted"/>
<dbReference type="GO" id="GO:0010073">
    <property type="term" value="P:meristem maintenance"/>
    <property type="evidence" value="ECO:0007669"/>
    <property type="project" value="InterPro"/>
</dbReference>
<name>A0A8I6XNH3_HORVV</name>
<feature type="domain" description="Aminotransferase-like plant mobile" evidence="1">
    <location>
        <begin position="46"/>
        <end position="108"/>
    </location>
</feature>
<evidence type="ECO:0000313" key="2">
    <source>
        <dbReference type="EnsemblPlants" id="HORVU.MOREX.r3.2HG0186030.1"/>
    </source>
</evidence>
<dbReference type="Pfam" id="PF10536">
    <property type="entry name" value="PMD"/>
    <property type="match status" value="1"/>
</dbReference>
<evidence type="ECO:0000259" key="1">
    <source>
        <dbReference type="Pfam" id="PF10536"/>
    </source>
</evidence>
<reference evidence="3" key="1">
    <citation type="journal article" date="2012" name="Nature">
        <title>A physical, genetic and functional sequence assembly of the barley genome.</title>
        <authorList>
            <consortium name="The International Barley Genome Sequencing Consortium"/>
            <person name="Mayer K.F."/>
            <person name="Waugh R."/>
            <person name="Brown J.W."/>
            <person name="Schulman A."/>
            <person name="Langridge P."/>
            <person name="Platzer M."/>
            <person name="Fincher G.B."/>
            <person name="Muehlbauer G.J."/>
            <person name="Sato K."/>
            <person name="Close T.J."/>
            <person name="Wise R.P."/>
            <person name="Stein N."/>
        </authorList>
    </citation>
    <scope>NUCLEOTIDE SEQUENCE [LARGE SCALE GENOMIC DNA]</scope>
    <source>
        <strain evidence="3">cv. Morex</strain>
    </source>
</reference>
<dbReference type="AlphaFoldDB" id="A0A8I6XNH3"/>
<reference evidence="2" key="3">
    <citation type="submission" date="2022-01" db="UniProtKB">
        <authorList>
            <consortium name="EnsemblPlants"/>
        </authorList>
    </citation>
    <scope>IDENTIFICATION</scope>
    <source>
        <strain evidence="2">subsp. vulgare</strain>
    </source>
</reference>
<dbReference type="PANTHER" id="PTHR46033:SF8">
    <property type="entry name" value="PROTEIN MAINTENANCE OF MERISTEMS-LIKE"/>
    <property type="match status" value="1"/>
</dbReference>
<reference evidence="2" key="2">
    <citation type="submission" date="2020-10" db="EMBL/GenBank/DDBJ databases">
        <authorList>
            <person name="Scholz U."/>
            <person name="Mascher M."/>
            <person name="Fiebig A."/>
        </authorList>
    </citation>
    <scope>NUCLEOTIDE SEQUENCE [LARGE SCALE GENOMIC DNA]</scope>
    <source>
        <strain evidence="2">cv. Morex</strain>
    </source>
</reference>
<dbReference type="EnsemblPlants" id="HORVU.MOREX.r3.2HG0186030.1">
    <property type="protein sequence ID" value="HORVU.MOREX.r3.2HG0186030.1"/>
    <property type="gene ID" value="HORVU.MOREX.r3.2HG0186030"/>
</dbReference>